<keyword evidence="1" id="KW-0812">Transmembrane</keyword>
<gene>
    <name evidence="2" type="ORF">P154DRAFT_520593</name>
</gene>
<feature type="transmembrane region" description="Helical" evidence="1">
    <location>
        <begin position="16"/>
        <end position="37"/>
    </location>
</feature>
<proteinExistence type="predicted"/>
<keyword evidence="1" id="KW-0472">Membrane</keyword>
<dbReference type="EMBL" id="ML977575">
    <property type="protein sequence ID" value="KAF2002822.1"/>
    <property type="molecule type" value="Genomic_DNA"/>
</dbReference>
<evidence type="ECO:0000256" key="1">
    <source>
        <dbReference type="SAM" id="Phobius"/>
    </source>
</evidence>
<evidence type="ECO:0000313" key="3">
    <source>
        <dbReference type="Proteomes" id="UP000799779"/>
    </source>
</evidence>
<evidence type="ECO:0000313" key="2">
    <source>
        <dbReference type="EMBL" id="KAF2002822.1"/>
    </source>
</evidence>
<dbReference type="Proteomes" id="UP000799779">
    <property type="component" value="Unassembled WGS sequence"/>
</dbReference>
<keyword evidence="1" id="KW-1133">Transmembrane helix</keyword>
<protein>
    <submittedName>
        <fullName evidence="2">Uncharacterized protein</fullName>
    </submittedName>
</protein>
<name>A0A6A5WM89_9PLEO</name>
<accession>A0A6A5WM89</accession>
<dbReference type="AlphaFoldDB" id="A0A6A5WM89"/>
<keyword evidence="3" id="KW-1185">Reference proteome</keyword>
<organism evidence="2 3">
    <name type="scientific">Amniculicola lignicola CBS 123094</name>
    <dbReference type="NCBI Taxonomy" id="1392246"/>
    <lineage>
        <taxon>Eukaryota</taxon>
        <taxon>Fungi</taxon>
        <taxon>Dikarya</taxon>
        <taxon>Ascomycota</taxon>
        <taxon>Pezizomycotina</taxon>
        <taxon>Dothideomycetes</taxon>
        <taxon>Pleosporomycetidae</taxon>
        <taxon>Pleosporales</taxon>
        <taxon>Amniculicolaceae</taxon>
        <taxon>Amniculicola</taxon>
    </lineage>
</organism>
<reference evidence="2" key="1">
    <citation type="journal article" date="2020" name="Stud. Mycol.">
        <title>101 Dothideomycetes genomes: a test case for predicting lifestyles and emergence of pathogens.</title>
        <authorList>
            <person name="Haridas S."/>
            <person name="Albert R."/>
            <person name="Binder M."/>
            <person name="Bloem J."/>
            <person name="Labutti K."/>
            <person name="Salamov A."/>
            <person name="Andreopoulos B."/>
            <person name="Baker S."/>
            <person name="Barry K."/>
            <person name="Bills G."/>
            <person name="Bluhm B."/>
            <person name="Cannon C."/>
            <person name="Castanera R."/>
            <person name="Culley D."/>
            <person name="Daum C."/>
            <person name="Ezra D."/>
            <person name="Gonzalez J."/>
            <person name="Henrissat B."/>
            <person name="Kuo A."/>
            <person name="Liang C."/>
            <person name="Lipzen A."/>
            <person name="Lutzoni F."/>
            <person name="Magnuson J."/>
            <person name="Mondo S."/>
            <person name="Nolan M."/>
            <person name="Ohm R."/>
            <person name="Pangilinan J."/>
            <person name="Park H.-J."/>
            <person name="Ramirez L."/>
            <person name="Alfaro M."/>
            <person name="Sun H."/>
            <person name="Tritt A."/>
            <person name="Yoshinaga Y."/>
            <person name="Zwiers L.-H."/>
            <person name="Turgeon B."/>
            <person name="Goodwin S."/>
            <person name="Spatafora J."/>
            <person name="Crous P."/>
            <person name="Grigoriev I."/>
        </authorList>
    </citation>
    <scope>NUCLEOTIDE SEQUENCE</scope>
    <source>
        <strain evidence="2">CBS 123094</strain>
    </source>
</reference>
<sequence length="76" mass="8652">MVFFEQRVVLPREAKLFVYLLTLALLLLAGALVFFGVMAHRLGKVLHGHGEVTREGYALKKRKLEGKKEGWDKRGD</sequence>